<gene>
    <name evidence="7" type="ORF">TVD_08970</name>
</gene>
<name>A0A0G3G7K7_9GAMM</name>
<dbReference type="STRING" id="106634.TVD_08970"/>
<dbReference type="GO" id="GO:0005198">
    <property type="term" value="F:structural molecule activity"/>
    <property type="evidence" value="ECO:0007669"/>
    <property type="project" value="UniProtKB-UniRule"/>
</dbReference>
<dbReference type="Pfam" id="PF00669">
    <property type="entry name" value="Flagellin_N"/>
    <property type="match status" value="1"/>
</dbReference>
<dbReference type="GO" id="GO:0009288">
    <property type="term" value="C:bacterial-type flagellum"/>
    <property type="evidence" value="ECO:0007669"/>
    <property type="project" value="UniProtKB-SubCell"/>
</dbReference>
<dbReference type="KEGG" id="tvr:TVD_08970"/>
<comment type="similarity">
    <text evidence="1 4">Belongs to the bacterial flagellin family.</text>
</comment>
<evidence type="ECO:0000313" key="7">
    <source>
        <dbReference type="EMBL" id="AKJ95477.1"/>
    </source>
</evidence>
<keyword evidence="7" id="KW-0966">Cell projection</keyword>
<evidence type="ECO:0000259" key="6">
    <source>
        <dbReference type="Pfam" id="PF00700"/>
    </source>
</evidence>
<dbReference type="PANTHER" id="PTHR42792">
    <property type="entry name" value="FLAGELLIN"/>
    <property type="match status" value="1"/>
</dbReference>
<accession>A0A0G3G7K7</accession>
<evidence type="ECO:0000256" key="4">
    <source>
        <dbReference type="RuleBase" id="RU362073"/>
    </source>
</evidence>
<dbReference type="InterPro" id="IPR042187">
    <property type="entry name" value="Flagellin_C_sub2"/>
</dbReference>
<dbReference type="Gene3D" id="1.20.1330.10">
    <property type="entry name" value="f41 fragment of flagellin, N-terminal domain"/>
    <property type="match status" value="1"/>
</dbReference>
<dbReference type="Proteomes" id="UP000064201">
    <property type="component" value="Chromosome"/>
</dbReference>
<evidence type="ECO:0000313" key="8">
    <source>
        <dbReference type="Proteomes" id="UP000064201"/>
    </source>
</evidence>
<reference evidence="7 8" key="1">
    <citation type="submission" date="2015-04" db="EMBL/GenBank/DDBJ databases">
        <title>Complete Sequence for the Genome of the Thioalkalivibrio versutus D301.</title>
        <authorList>
            <person name="Mu T."/>
            <person name="Zhou J."/>
            <person name="Xu X."/>
        </authorList>
    </citation>
    <scope>NUCLEOTIDE SEQUENCE [LARGE SCALE GENOMIC DNA]</scope>
    <source>
        <strain evidence="7 8">D301</strain>
    </source>
</reference>
<dbReference type="AlphaFoldDB" id="A0A0G3G7K7"/>
<dbReference type="InterPro" id="IPR046358">
    <property type="entry name" value="Flagellin_C"/>
</dbReference>
<evidence type="ECO:0000259" key="5">
    <source>
        <dbReference type="Pfam" id="PF00669"/>
    </source>
</evidence>
<organism evidence="7 8">
    <name type="scientific">Thioalkalivibrio versutus</name>
    <dbReference type="NCBI Taxonomy" id="106634"/>
    <lineage>
        <taxon>Bacteria</taxon>
        <taxon>Pseudomonadati</taxon>
        <taxon>Pseudomonadota</taxon>
        <taxon>Gammaproteobacteria</taxon>
        <taxon>Chromatiales</taxon>
        <taxon>Ectothiorhodospiraceae</taxon>
        <taxon>Thioalkalivibrio</taxon>
    </lineage>
</organism>
<keyword evidence="3 4" id="KW-0975">Bacterial flagellum</keyword>
<proteinExistence type="inferred from homology"/>
<evidence type="ECO:0000256" key="3">
    <source>
        <dbReference type="ARBA" id="ARBA00023143"/>
    </source>
</evidence>
<feature type="domain" description="Flagellin N-terminal" evidence="5">
    <location>
        <begin position="5"/>
        <end position="141"/>
    </location>
</feature>
<sequence>MAQVINTNLLSLNAQRNLRLSQGALQVALQRLASGRRINSARDDAAGMAISERFTTQIRGLNQAMRNAQDGIGLARTAEGGLGSMSGNIQRIRELALQAANGTLSASDRQALNREARQLLAETDRVVTQTTFNGRTLLDGSAPTALFQVGANAGQTLAVDLGDGMGTRQLGAIATSRSGDLTALFASGPFTVAGDFRIRIGERPAIDVPDGDYDSVAALATAINRELGDPSRASASFDGRLDITARETITISGDAGLNALDMPATRAVEGHLAGIDLGTAQGASDALARLDQALDQISARRSRLGAVQNRLESTIDNLGIGSENLQAARSRILDADYAAEVAALIRAQILQQAGIAILAQANLAPRLVLRLLA</sequence>
<comment type="function">
    <text evidence="4">Flagellin is the subunit protein which polymerizes to form the filaments of bacterial flagella.</text>
</comment>
<keyword evidence="8" id="KW-1185">Reference proteome</keyword>
<dbReference type="RefSeq" id="WP_047251401.1">
    <property type="nucleotide sequence ID" value="NZ_CP011367.1"/>
</dbReference>
<keyword evidence="2 4" id="KW-0964">Secreted</keyword>
<dbReference type="InterPro" id="IPR001029">
    <property type="entry name" value="Flagellin_N"/>
</dbReference>
<dbReference type="EMBL" id="CP011367">
    <property type="protein sequence ID" value="AKJ95477.1"/>
    <property type="molecule type" value="Genomic_DNA"/>
</dbReference>
<feature type="domain" description="Flagellin C-terminal" evidence="6">
    <location>
        <begin position="289"/>
        <end position="372"/>
    </location>
</feature>
<evidence type="ECO:0000256" key="1">
    <source>
        <dbReference type="ARBA" id="ARBA00005709"/>
    </source>
</evidence>
<dbReference type="PANTHER" id="PTHR42792:SF2">
    <property type="entry name" value="FLAGELLIN"/>
    <property type="match status" value="1"/>
</dbReference>
<dbReference type="PATRIC" id="fig|106634.4.peg.1833"/>
<dbReference type="PRINTS" id="PR00207">
    <property type="entry name" value="FLAGELLIN"/>
</dbReference>
<dbReference type="SUPFAM" id="SSF64518">
    <property type="entry name" value="Phase 1 flagellin"/>
    <property type="match status" value="1"/>
</dbReference>
<dbReference type="Pfam" id="PF00700">
    <property type="entry name" value="Flagellin_C"/>
    <property type="match status" value="1"/>
</dbReference>
<dbReference type="InterPro" id="IPR001492">
    <property type="entry name" value="Flagellin"/>
</dbReference>
<evidence type="ECO:0000256" key="2">
    <source>
        <dbReference type="ARBA" id="ARBA00022525"/>
    </source>
</evidence>
<dbReference type="Gene3D" id="6.10.10.10">
    <property type="entry name" value="Flagellar export chaperone, C-terminal domain"/>
    <property type="match status" value="1"/>
</dbReference>
<dbReference type="Gene3D" id="3.30.70.2120">
    <property type="match status" value="1"/>
</dbReference>
<protein>
    <recommendedName>
        <fullName evidence="4">Flagellin</fullName>
    </recommendedName>
</protein>
<keyword evidence="7" id="KW-0282">Flagellum</keyword>
<keyword evidence="7" id="KW-0969">Cilium</keyword>
<dbReference type="OrthoDB" id="9796789at2"/>
<dbReference type="GO" id="GO:0005576">
    <property type="term" value="C:extracellular region"/>
    <property type="evidence" value="ECO:0007669"/>
    <property type="project" value="UniProtKB-SubCell"/>
</dbReference>
<comment type="subcellular location">
    <subcellularLocation>
        <location evidence="4">Secreted</location>
    </subcellularLocation>
    <subcellularLocation>
        <location evidence="4">Bacterial flagellum</location>
    </subcellularLocation>
</comment>